<dbReference type="EC" id="2.7.13.3" evidence="2"/>
<dbReference type="SUPFAM" id="SSF55874">
    <property type="entry name" value="ATPase domain of HSP90 chaperone/DNA topoisomerase II/histidine kinase"/>
    <property type="match status" value="1"/>
</dbReference>
<accession>A0A1Z1WLX8</accession>
<dbReference type="PANTHER" id="PTHR24421">
    <property type="entry name" value="NITRATE/NITRITE SENSOR PROTEIN NARX-RELATED"/>
    <property type="match status" value="1"/>
</dbReference>
<evidence type="ECO:0000256" key="4">
    <source>
        <dbReference type="ARBA" id="ARBA00022777"/>
    </source>
</evidence>
<evidence type="ECO:0000259" key="6">
    <source>
        <dbReference type="Pfam" id="PF02518"/>
    </source>
</evidence>
<protein>
    <recommendedName>
        <fullName evidence="2">histidine kinase</fullName>
        <ecNumber evidence="2">2.7.13.3</ecNumber>
    </recommendedName>
</protein>
<proteinExistence type="predicted"/>
<evidence type="ECO:0000256" key="5">
    <source>
        <dbReference type="ARBA" id="ARBA00023012"/>
    </source>
</evidence>
<dbReference type="KEGG" id="salf:SMD44_06823"/>
<dbReference type="CDD" id="cd16917">
    <property type="entry name" value="HATPase_UhpB-NarQ-NarX-like"/>
    <property type="match status" value="1"/>
</dbReference>
<dbReference type="AlphaFoldDB" id="A0A1Z1WLX8"/>
<evidence type="ECO:0000313" key="7">
    <source>
        <dbReference type="EMBL" id="ARX87342.1"/>
    </source>
</evidence>
<dbReference type="GO" id="GO:0004673">
    <property type="term" value="F:protein histidine kinase activity"/>
    <property type="evidence" value="ECO:0007669"/>
    <property type="project" value="UniProtKB-EC"/>
</dbReference>
<organism evidence="7 8">
    <name type="scientific">Streptomyces alboflavus</name>
    <dbReference type="NCBI Taxonomy" id="67267"/>
    <lineage>
        <taxon>Bacteria</taxon>
        <taxon>Bacillati</taxon>
        <taxon>Actinomycetota</taxon>
        <taxon>Actinomycetes</taxon>
        <taxon>Kitasatosporales</taxon>
        <taxon>Streptomycetaceae</taxon>
        <taxon>Streptomyces</taxon>
    </lineage>
</organism>
<keyword evidence="8" id="KW-1185">Reference proteome</keyword>
<comment type="catalytic activity">
    <reaction evidence="1">
        <text>ATP + protein L-histidine = ADP + protein N-phospho-L-histidine.</text>
        <dbReference type="EC" id="2.7.13.3"/>
    </reaction>
</comment>
<dbReference type="Proteomes" id="UP000195880">
    <property type="component" value="Chromosome"/>
</dbReference>
<keyword evidence="5" id="KW-0902">Two-component regulatory system</keyword>
<evidence type="ECO:0000313" key="8">
    <source>
        <dbReference type="Proteomes" id="UP000195880"/>
    </source>
</evidence>
<reference evidence="7 8" key="1">
    <citation type="submission" date="2017-05" db="EMBL/GenBank/DDBJ databases">
        <title>Streptomyces alboflavus Genome sequencing and assembly.</title>
        <authorList>
            <person name="Wang Y."/>
            <person name="Du B."/>
            <person name="Ding Y."/>
            <person name="Liu H."/>
            <person name="Hou Q."/>
            <person name="Liu K."/>
            <person name="Wang C."/>
            <person name="Yao L."/>
        </authorList>
    </citation>
    <scope>NUCLEOTIDE SEQUENCE [LARGE SCALE GENOMIC DNA]</scope>
    <source>
        <strain evidence="7 8">MDJK44</strain>
    </source>
</reference>
<gene>
    <name evidence="7" type="ORF">SMD44_06823</name>
</gene>
<evidence type="ECO:0000256" key="3">
    <source>
        <dbReference type="ARBA" id="ARBA00022679"/>
    </source>
</evidence>
<evidence type="ECO:0000256" key="2">
    <source>
        <dbReference type="ARBA" id="ARBA00012438"/>
    </source>
</evidence>
<keyword evidence="4 7" id="KW-0418">Kinase</keyword>
<dbReference type="EMBL" id="CP021748">
    <property type="protein sequence ID" value="ARX87342.1"/>
    <property type="molecule type" value="Genomic_DNA"/>
</dbReference>
<dbReference type="Pfam" id="PF02518">
    <property type="entry name" value="HATPase_c"/>
    <property type="match status" value="1"/>
</dbReference>
<dbReference type="InterPro" id="IPR050482">
    <property type="entry name" value="Sensor_HK_TwoCompSys"/>
</dbReference>
<keyword evidence="3" id="KW-0808">Transferase</keyword>
<dbReference type="Gene3D" id="3.30.565.10">
    <property type="entry name" value="Histidine kinase-like ATPase, C-terminal domain"/>
    <property type="match status" value="1"/>
</dbReference>
<dbReference type="PANTHER" id="PTHR24421:SF10">
    <property type="entry name" value="NITRATE_NITRITE SENSOR PROTEIN NARQ"/>
    <property type="match status" value="1"/>
</dbReference>
<sequence>MEVLRTESEAPLAPQPGLAELETLIADSRSLGTPATLELTGEHGTTRPPALPALVEHAVYRVVQEALTNVHKHAADAETHVRVHCTRRRLHLTVTNEHGVGGTPAGLPSGGHGLLGIAERIRLVGGELTAGPTPDGGFEIAAEIPLDDVPQMQSTRMKATR</sequence>
<dbReference type="InterPro" id="IPR003594">
    <property type="entry name" value="HATPase_dom"/>
</dbReference>
<name>A0A1Z1WLX8_9ACTN</name>
<dbReference type="GO" id="GO:0000160">
    <property type="term" value="P:phosphorelay signal transduction system"/>
    <property type="evidence" value="ECO:0007669"/>
    <property type="project" value="UniProtKB-KW"/>
</dbReference>
<evidence type="ECO:0000256" key="1">
    <source>
        <dbReference type="ARBA" id="ARBA00000085"/>
    </source>
</evidence>
<dbReference type="InterPro" id="IPR036890">
    <property type="entry name" value="HATPase_C_sf"/>
</dbReference>
<dbReference type="RefSeq" id="WP_237307551.1">
    <property type="nucleotide sequence ID" value="NZ_CP021748.1"/>
</dbReference>
<feature type="domain" description="Histidine kinase/HSP90-like ATPase" evidence="6">
    <location>
        <begin position="56"/>
        <end position="147"/>
    </location>
</feature>